<accession>A0ABS6B9V8</accession>
<evidence type="ECO:0000313" key="4">
    <source>
        <dbReference type="Proteomes" id="UP000733379"/>
    </source>
</evidence>
<proteinExistence type="predicted"/>
<comment type="caution">
    <text evidence="3">The sequence shown here is derived from an EMBL/GenBank/DDBJ whole genome shotgun (WGS) entry which is preliminary data.</text>
</comment>
<dbReference type="RefSeq" id="WP_215923170.1">
    <property type="nucleotide sequence ID" value="NZ_JAHKNI010000018.1"/>
</dbReference>
<dbReference type="InterPro" id="IPR024301">
    <property type="entry name" value="Amidase_6"/>
</dbReference>
<reference evidence="3 4" key="1">
    <citation type="submission" date="2021-06" db="EMBL/GenBank/DDBJ databases">
        <title>Actinomycetes sequencing.</title>
        <authorList>
            <person name="Shan Q."/>
        </authorList>
    </citation>
    <scope>NUCLEOTIDE SEQUENCE [LARGE SCALE GENOMIC DNA]</scope>
    <source>
        <strain evidence="3 4">NEAU-G5</strain>
    </source>
</reference>
<dbReference type="EMBL" id="JAHKNI010000018">
    <property type="protein sequence ID" value="MBU3067084.1"/>
    <property type="molecule type" value="Genomic_DNA"/>
</dbReference>
<feature type="domain" description="Putative amidase" evidence="2">
    <location>
        <begin position="248"/>
        <end position="404"/>
    </location>
</feature>
<feature type="region of interest" description="Disordered" evidence="1">
    <location>
        <begin position="308"/>
        <end position="327"/>
    </location>
</feature>
<sequence length="429" mass="46319">MVSFAELRDAQPQSWTTAADDTLSAAKQCERIKDDIHDNGVKPLDGAWSSWAAGQARSVLTTVANQAEVTSILARAAVDPLDTLNHAIQTAQTELGEGVHLATSHGLYIDQSTGTVSLPIGPYSTSALDRMATAKDQAQKLINNAIKSANEADALCTQALNAAAKPDITKTSVDQAQQIQADNTKKALQELTDTIPAGLSPQENAAWWNGLTPEEQFDLERACPVQIYNLPGIPDSVKKDIDRPGLGYSSVGTVAYALNNWNNSNLDWKNKDNCTNFASDALAYGGNMPFKEDWDGLIPRHWDTKGWSDGSNANGSDPFPGLSHTPTWGGAQNNHDFFLGNGGTVVSPSQARPGDVMYYTMTQNDPSAHLHAGDTHHTVIVTGVLPDNQVLYTQHSGDAQNYPLYGRLPEFQQGLGKQNTQIVQPKVTW</sequence>
<name>A0ABS6B9V8_9NOCA</name>
<evidence type="ECO:0000256" key="1">
    <source>
        <dbReference type="SAM" id="MobiDB-lite"/>
    </source>
</evidence>
<keyword evidence="4" id="KW-1185">Reference proteome</keyword>
<organism evidence="3 4">
    <name type="scientific">Nocardia albiluteola</name>
    <dbReference type="NCBI Taxonomy" id="2842303"/>
    <lineage>
        <taxon>Bacteria</taxon>
        <taxon>Bacillati</taxon>
        <taxon>Actinomycetota</taxon>
        <taxon>Actinomycetes</taxon>
        <taxon>Mycobacteriales</taxon>
        <taxon>Nocardiaceae</taxon>
        <taxon>Nocardia</taxon>
    </lineage>
</organism>
<dbReference type="Pfam" id="PF12671">
    <property type="entry name" value="Amidase_6"/>
    <property type="match status" value="1"/>
</dbReference>
<dbReference type="Proteomes" id="UP000733379">
    <property type="component" value="Unassembled WGS sequence"/>
</dbReference>
<evidence type="ECO:0000313" key="3">
    <source>
        <dbReference type="EMBL" id="MBU3067084.1"/>
    </source>
</evidence>
<protein>
    <submittedName>
        <fullName evidence="3">Amidase domain-containing protein</fullName>
    </submittedName>
</protein>
<evidence type="ECO:0000259" key="2">
    <source>
        <dbReference type="Pfam" id="PF12671"/>
    </source>
</evidence>
<gene>
    <name evidence="3" type="ORF">KO481_36885</name>
</gene>